<dbReference type="Proteomes" id="UP000054166">
    <property type="component" value="Unassembled WGS sequence"/>
</dbReference>
<evidence type="ECO:0000313" key="4">
    <source>
        <dbReference type="Proteomes" id="UP000054166"/>
    </source>
</evidence>
<name>A0A0C3FIF2_PILCF</name>
<dbReference type="STRING" id="765440.A0A0C3FIF2"/>
<dbReference type="UniPathway" id="UPA00378"/>
<proteinExistence type="predicted"/>
<dbReference type="HOGENOM" id="CLU_033184_0_0_1"/>
<keyword evidence="1" id="KW-0812">Transmembrane</keyword>
<protein>
    <recommendedName>
        <fullName evidence="2">Glycosyltransferase family 18 catalytic domain-containing protein</fullName>
    </recommendedName>
</protein>
<dbReference type="AlphaFoldDB" id="A0A0C3FIF2"/>
<keyword evidence="1" id="KW-0472">Membrane</keyword>
<dbReference type="InParanoid" id="A0A0C3FIF2"/>
<dbReference type="EMBL" id="KN833009">
    <property type="protein sequence ID" value="KIM79534.1"/>
    <property type="molecule type" value="Genomic_DNA"/>
</dbReference>
<gene>
    <name evidence="3" type="ORF">PILCRDRAFT_823456</name>
</gene>
<dbReference type="GO" id="GO:0030144">
    <property type="term" value="F:alpha-1,6-mannosylglycoprotein 6-beta-N-acetylglucosaminyltransferase activity"/>
    <property type="evidence" value="ECO:0007669"/>
    <property type="project" value="InterPro"/>
</dbReference>
<organism evidence="3 4">
    <name type="scientific">Piloderma croceum (strain F 1598)</name>
    <dbReference type="NCBI Taxonomy" id="765440"/>
    <lineage>
        <taxon>Eukaryota</taxon>
        <taxon>Fungi</taxon>
        <taxon>Dikarya</taxon>
        <taxon>Basidiomycota</taxon>
        <taxon>Agaricomycotina</taxon>
        <taxon>Agaricomycetes</taxon>
        <taxon>Agaricomycetidae</taxon>
        <taxon>Atheliales</taxon>
        <taxon>Atheliaceae</taxon>
        <taxon>Piloderma</taxon>
    </lineage>
</organism>
<accession>A0A0C3FIF2</accession>
<dbReference type="OrthoDB" id="2113294at2759"/>
<reference evidence="4" key="2">
    <citation type="submission" date="2015-01" db="EMBL/GenBank/DDBJ databases">
        <title>Evolutionary Origins and Diversification of the Mycorrhizal Mutualists.</title>
        <authorList>
            <consortium name="DOE Joint Genome Institute"/>
            <consortium name="Mycorrhizal Genomics Consortium"/>
            <person name="Kohler A."/>
            <person name="Kuo A."/>
            <person name="Nagy L.G."/>
            <person name="Floudas D."/>
            <person name="Copeland A."/>
            <person name="Barry K.W."/>
            <person name="Cichocki N."/>
            <person name="Veneault-Fourrey C."/>
            <person name="LaButti K."/>
            <person name="Lindquist E.A."/>
            <person name="Lipzen A."/>
            <person name="Lundell T."/>
            <person name="Morin E."/>
            <person name="Murat C."/>
            <person name="Riley R."/>
            <person name="Ohm R."/>
            <person name="Sun H."/>
            <person name="Tunlid A."/>
            <person name="Henrissat B."/>
            <person name="Grigoriev I.V."/>
            <person name="Hibbett D.S."/>
            <person name="Martin F."/>
        </authorList>
    </citation>
    <scope>NUCLEOTIDE SEQUENCE [LARGE SCALE GENOMIC DNA]</scope>
    <source>
        <strain evidence="4">F 1598</strain>
    </source>
</reference>
<feature type="transmembrane region" description="Helical" evidence="1">
    <location>
        <begin position="12"/>
        <end position="31"/>
    </location>
</feature>
<sequence length="453" mass="50852">MAVLAYGHVASFYRIGLVFIAICTGWLWMGGMSSSPNLRFKIPGHPHPPPSFSSSRLSVSTNKLGDVLFPVPLSTGASPWVRDNHLMFQSLFDCLESFDCHANQTKIVLLASMHFRFVLLGGVGGEQIWAKSTIDALQNLGYTYFYTSSPGQTMQLYQMFPGLVKAVLVDDEEAERCFHDTEGCTFSEEKNPTGIPPWKVFSFAFWSNPANPLGHQWTLAPENYERIGLGHNTYLGYSIEFACRAQPFIPHSKRENQAYILAKLLSFFTPQRDRAWSPAIFDAATTATGIQYMIGATNDTLQGEWPAAELPSNYIGFGRIGQSVFFDKLSRARVLIGMGNPFTSPTPYDALCLGVPFINPVLQWDKENPSDKSQWVSQHSLLELLEPPYVYNVFKDDLEGFVKAIQDAISHPIQSFVPEQMRMPSIERRLGAILEKDWQREAALQTLLKQERG</sequence>
<feature type="domain" description="Glycosyltransferase family 18 catalytic" evidence="2">
    <location>
        <begin position="231"/>
        <end position="436"/>
    </location>
</feature>
<evidence type="ECO:0000256" key="1">
    <source>
        <dbReference type="SAM" id="Phobius"/>
    </source>
</evidence>
<evidence type="ECO:0000259" key="2">
    <source>
        <dbReference type="Pfam" id="PF15024"/>
    </source>
</evidence>
<dbReference type="InterPro" id="IPR026116">
    <property type="entry name" value="GT18_cat"/>
</dbReference>
<dbReference type="Pfam" id="PF15024">
    <property type="entry name" value="Glyco_transf_18"/>
    <property type="match status" value="1"/>
</dbReference>
<evidence type="ECO:0000313" key="3">
    <source>
        <dbReference type="EMBL" id="KIM79534.1"/>
    </source>
</evidence>
<keyword evidence="4" id="KW-1185">Reference proteome</keyword>
<keyword evidence="1" id="KW-1133">Transmembrane helix</keyword>
<reference evidence="3 4" key="1">
    <citation type="submission" date="2014-04" db="EMBL/GenBank/DDBJ databases">
        <authorList>
            <consortium name="DOE Joint Genome Institute"/>
            <person name="Kuo A."/>
            <person name="Tarkka M."/>
            <person name="Buscot F."/>
            <person name="Kohler A."/>
            <person name="Nagy L.G."/>
            <person name="Floudas D."/>
            <person name="Copeland A."/>
            <person name="Barry K.W."/>
            <person name="Cichocki N."/>
            <person name="Veneault-Fourrey C."/>
            <person name="LaButti K."/>
            <person name="Lindquist E.A."/>
            <person name="Lipzen A."/>
            <person name="Lundell T."/>
            <person name="Morin E."/>
            <person name="Murat C."/>
            <person name="Sun H."/>
            <person name="Tunlid A."/>
            <person name="Henrissat B."/>
            <person name="Grigoriev I.V."/>
            <person name="Hibbett D.S."/>
            <person name="Martin F."/>
            <person name="Nordberg H.P."/>
            <person name="Cantor M.N."/>
            <person name="Hua S.X."/>
        </authorList>
    </citation>
    <scope>NUCLEOTIDE SEQUENCE [LARGE SCALE GENOMIC DNA]</scope>
    <source>
        <strain evidence="3 4">F 1598</strain>
    </source>
</reference>